<dbReference type="InterPro" id="IPR013083">
    <property type="entry name" value="Znf_RING/FYVE/PHD"/>
</dbReference>
<feature type="compositionally biased region" description="Pro residues" evidence="6">
    <location>
        <begin position="447"/>
        <end position="467"/>
    </location>
</feature>
<accession>A0ABM3EPL9</accession>
<feature type="compositionally biased region" description="Low complexity" evidence="6">
    <location>
        <begin position="341"/>
        <end position="363"/>
    </location>
</feature>
<evidence type="ECO:0000256" key="5">
    <source>
        <dbReference type="SAM" id="Coils"/>
    </source>
</evidence>
<keyword evidence="2 4" id="KW-0863">Zinc-finger</keyword>
<organism evidence="8 9">
    <name type="scientific">Salmo salar</name>
    <name type="common">Atlantic salmon</name>
    <dbReference type="NCBI Taxonomy" id="8030"/>
    <lineage>
        <taxon>Eukaryota</taxon>
        <taxon>Metazoa</taxon>
        <taxon>Chordata</taxon>
        <taxon>Craniata</taxon>
        <taxon>Vertebrata</taxon>
        <taxon>Euteleostomi</taxon>
        <taxon>Actinopterygii</taxon>
        <taxon>Neopterygii</taxon>
        <taxon>Teleostei</taxon>
        <taxon>Protacanthopterygii</taxon>
        <taxon>Salmoniformes</taxon>
        <taxon>Salmonidae</taxon>
        <taxon>Salmoninae</taxon>
        <taxon>Salmo</taxon>
    </lineage>
</organism>
<keyword evidence="1" id="KW-0479">Metal-binding</keyword>
<evidence type="ECO:0000256" key="1">
    <source>
        <dbReference type="ARBA" id="ARBA00022723"/>
    </source>
</evidence>
<feature type="region of interest" description="Disordered" evidence="6">
    <location>
        <begin position="317"/>
        <end position="371"/>
    </location>
</feature>
<proteinExistence type="predicted"/>
<feature type="compositionally biased region" description="Polar residues" evidence="6">
    <location>
        <begin position="18"/>
        <end position="47"/>
    </location>
</feature>
<dbReference type="Gene3D" id="3.30.40.10">
    <property type="entry name" value="Zinc/RING finger domain, C3HC4 (zinc finger)"/>
    <property type="match status" value="1"/>
</dbReference>
<keyword evidence="8" id="KW-1185">Reference proteome</keyword>
<dbReference type="RefSeq" id="XP_045573004.1">
    <property type="nucleotide sequence ID" value="XM_045717048.1"/>
</dbReference>
<evidence type="ECO:0000313" key="9">
    <source>
        <dbReference type="RefSeq" id="XP_045573004.1"/>
    </source>
</evidence>
<dbReference type="InterPro" id="IPR056870">
    <property type="entry name" value="TTC3/DZIP3/RBM44-like_helical"/>
</dbReference>
<dbReference type="GeneID" id="106603359"/>
<dbReference type="SUPFAM" id="SSF103657">
    <property type="entry name" value="BAR/IMD domain-like"/>
    <property type="match status" value="1"/>
</dbReference>
<sequence>MDDIDWGLALEEDMARETSATGNPEQQYNPWSNQSNPWSEPGYTSESVGELDKLASGDGLHVTHKKKQEGQDVQTDAWTADKDVNTDLDWESLMRSVDEYSTHLAMQYEELMKHQEEDEADHGSQVDSLVQKKDEGVHQQQVLLDKIESLHVKLQLNCCKTTRKNFAVKKQELSVEKSKMEEERNRLSQELEETTRKLALLIEEQNQEKLMWERELADLNTEMERLQKESEETTQRALLEEIAALEMQRDVTMSEVDDWLKEADQYINSLGLDPSQQQNMHHRLEWENNVAVVHSSLAGLQMGPPKAMGMTFTPQQHHRAAFRAPARVTPPPAPSTPPASAPAQHPAAPPVSQSTTTIASAQSLPSNNPPAAGKLDNLLKRLGDRFPQCNRTQLMSVLQQIKNSRGTMAGMSIDDVTKQVAQRLAQNEKPAPGPIRPPSADGGIPGHPGPIQHPPGPIQRPTHPPQRPAVAQVFQTRPPQPVAVSNRKLCLMCQKHLEADSQHPLSCTHTVHKDCISVWLQSSKYNACPFCPAK</sequence>
<dbReference type="InterPro" id="IPR001841">
    <property type="entry name" value="Znf_RING"/>
</dbReference>
<dbReference type="PANTHER" id="PTHR15727">
    <property type="entry name" value="RING FINGER PROTEIN 214"/>
    <property type="match status" value="1"/>
</dbReference>
<feature type="coiled-coil region" evidence="5">
    <location>
        <begin position="163"/>
        <end position="248"/>
    </location>
</feature>
<dbReference type="CDD" id="cd16477">
    <property type="entry name" value="RING-H2_RNF214"/>
    <property type="match status" value="1"/>
</dbReference>
<evidence type="ECO:0000256" key="6">
    <source>
        <dbReference type="SAM" id="MobiDB-lite"/>
    </source>
</evidence>
<dbReference type="Pfam" id="PF24905">
    <property type="entry name" value="TTC3_9th"/>
    <property type="match status" value="1"/>
</dbReference>
<feature type="region of interest" description="Disordered" evidence="6">
    <location>
        <begin position="1"/>
        <end position="49"/>
    </location>
</feature>
<name>A0ABM3EPL9_SALSA</name>
<dbReference type="SUPFAM" id="SSF57850">
    <property type="entry name" value="RING/U-box"/>
    <property type="match status" value="1"/>
</dbReference>
<reference evidence="9" key="1">
    <citation type="submission" date="2025-08" db="UniProtKB">
        <authorList>
            <consortium name="RefSeq"/>
        </authorList>
    </citation>
    <scope>IDENTIFICATION</scope>
</reference>
<evidence type="ECO:0000256" key="2">
    <source>
        <dbReference type="ARBA" id="ARBA00022771"/>
    </source>
</evidence>
<dbReference type="PROSITE" id="PS50089">
    <property type="entry name" value="ZF_RING_2"/>
    <property type="match status" value="1"/>
</dbReference>
<gene>
    <name evidence="9" type="primary">LOC106603359</name>
</gene>
<dbReference type="PANTHER" id="PTHR15727:SF3">
    <property type="entry name" value="RING FINGER PROTEIN 214"/>
    <property type="match status" value="1"/>
</dbReference>
<evidence type="ECO:0000256" key="3">
    <source>
        <dbReference type="ARBA" id="ARBA00022833"/>
    </source>
</evidence>
<dbReference type="InterPro" id="IPR027267">
    <property type="entry name" value="AH/BAR_dom_sf"/>
</dbReference>
<keyword evidence="3" id="KW-0862">Zinc</keyword>
<protein>
    <submittedName>
        <fullName evidence="9">RING finger protein 214 isoform X3</fullName>
    </submittedName>
</protein>
<evidence type="ECO:0000313" key="8">
    <source>
        <dbReference type="Proteomes" id="UP001652741"/>
    </source>
</evidence>
<evidence type="ECO:0000259" key="7">
    <source>
        <dbReference type="PROSITE" id="PS50089"/>
    </source>
</evidence>
<feature type="compositionally biased region" description="Pro residues" evidence="6">
    <location>
        <begin position="328"/>
        <end position="340"/>
    </location>
</feature>
<feature type="region of interest" description="Disordered" evidence="6">
    <location>
        <begin position="424"/>
        <end position="469"/>
    </location>
</feature>
<feature type="domain" description="RING-type" evidence="7">
    <location>
        <begin position="490"/>
        <end position="531"/>
    </location>
</feature>
<dbReference type="Proteomes" id="UP001652741">
    <property type="component" value="Chromosome ssa04"/>
</dbReference>
<evidence type="ECO:0000256" key="4">
    <source>
        <dbReference type="PROSITE-ProRule" id="PRU00175"/>
    </source>
</evidence>
<keyword evidence="5" id="KW-0175">Coiled coil</keyword>
<feature type="compositionally biased region" description="Acidic residues" evidence="6">
    <location>
        <begin position="1"/>
        <end position="14"/>
    </location>
</feature>